<dbReference type="InterPro" id="IPR004089">
    <property type="entry name" value="MCPsignal_dom"/>
</dbReference>
<evidence type="ECO:0000259" key="12">
    <source>
        <dbReference type="PROSITE" id="PS50111"/>
    </source>
</evidence>
<dbReference type="AlphaFoldDB" id="A0AB38EL24"/>
<gene>
    <name evidence="14" type="ORF">NCPPB2254_05152</name>
</gene>
<keyword evidence="7 11" id="KW-0472">Membrane</keyword>
<dbReference type="PRINTS" id="PR00260">
    <property type="entry name" value="CHEMTRNSDUCR"/>
</dbReference>
<feature type="domain" description="HAMP" evidence="13">
    <location>
        <begin position="212"/>
        <end position="264"/>
    </location>
</feature>
<evidence type="ECO:0000256" key="4">
    <source>
        <dbReference type="ARBA" id="ARBA00022500"/>
    </source>
</evidence>
<dbReference type="Pfam" id="PF12729">
    <property type="entry name" value="4HB_MCP_1"/>
    <property type="match status" value="1"/>
</dbReference>
<evidence type="ECO:0000313" key="15">
    <source>
        <dbReference type="Proteomes" id="UP000237580"/>
    </source>
</evidence>
<dbReference type="Proteomes" id="UP000237580">
    <property type="component" value="Unassembled WGS sequence"/>
</dbReference>
<dbReference type="InterPro" id="IPR004090">
    <property type="entry name" value="Chemotax_Me-accpt_rcpt"/>
</dbReference>
<keyword evidence="3" id="KW-0488">Methylation</keyword>
<dbReference type="SMART" id="SM00304">
    <property type="entry name" value="HAMP"/>
    <property type="match status" value="1"/>
</dbReference>
<name>A0AB38EL24_9PSED</name>
<evidence type="ECO:0000256" key="5">
    <source>
        <dbReference type="ARBA" id="ARBA00022692"/>
    </source>
</evidence>
<dbReference type="GO" id="GO:0006935">
    <property type="term" value="P:chemotaxis"/>
    <property type="evidence" value="ECO:0007669"/>
    <property type="project" value="UniProtKB-KW"/>
</dbReference>
<proteinExistence type="inferred from homology"/>
<keyword evidence="2" id="KW-1003">Cell membrane</keyword>
<keyword evidence="5 11" id="KW-0812">Transmembrane</keyword>
<feature type="domain" description="Methyl-accepting transducer" evidence="12">
    <location>
        <begin position="269"/>
        <end position="505"/>
    </location>
</feature>
<dbReference type="CDD" id="cd11386">
    <property type="entry name" value="MCP_signal"/>
    <property type="match status" value="1"/>
</dbReference>
<dbReference type="SMART" id="SM00283">
    <property type="entry name" value="MA"/>
    <property type="match status" value="1"/>
</dbReference>
<evidence type="ECO:0000256" key="10">
    <source>
        <dbReference type="PROSITE-ProRule" id="PRU00284"/>
    </source>
</evidence>
<keyword evidence="8 10" id="KW-0807">Transducer</keyword>
<dbReference type="GO" id="GO:0007165">
    <property type="term" value="P:signal transduction"/>
    <property type="evidence" value="ECO:0007669"/>
    <property type="project" value="UniProtKB-KW"/>
</dbReference>
<dbReference type="InterPro" id="IPR024478">
    <property type="entry name" value="HlyB_4HB_MCP"/>
</dbReference>
<dbReference type="GO" id="GO:0005886">
    <property type="term" value="C:plasma membrane"/>
    <property type="evidence" value="ECO:0007669"/>
    <property type="project" value="UniProtKB-SubCell"/>
</dbReference>
<accession>A0AB38EL24</accession>
<evidence type="ECO:0000256" key="9">
    <source>
        <dbReference type="ARBA" id="ARBA00029447"/>
    </source>
</evidence>
<dbReference type="PANTHER" id="PTHR32089">
    <property type="entry name" value="METHYL-ACCEPTING CHEMOTAXIS PROTEIN MCPB"/>
    <property type="match status" value="1"/>
</dbReference>
<dbReference type="EMBL" id="ODAM01000149">
    <property type="protein sequence ID" value="SOQ14753.1"/>
    <property type="molecule type" value="Genomic_DNA"/>
</dbReference>
<comment type="caution">
    <text evidence="14">The sequence shown here is derived from an EMBL/GenBank/DDBJ whole genome shotgun (WGS) entry which is preliminary data.</text>
</comment>
<evidence type="ECO:0000256" key="6">
    <source>
        <dbReference type="ARBA" id="ARBA00022989"/>
    </source>
</evidence>
<evidence type="ECO:0000256" key="11">
    <source>
        <dbReference type="SAM" id="Phobius"/>
    </source>
</evidence>
<evidence type="ECO:0000256" key="8">
    <source>
        <dbReference type="ARBA" id="ARBA00023224"/>
    </source>
</evidence>
<dbReference type="SUPFAM" id="SSF58104">
    <property type="entry name" value="Methyl-accepting chemotaxis protein (MCP) signaling domain"/>
    <property type="match status" value="1"/>
</dbReference>
<feature type="transmembrane region" description="Helical" evidence="11">
    <location>
        <begin position="12"/>
        <end position="32"/>
    </location>
</feature>
<evidence type="ECO:0000256" key="3">
    <source>
        <dbReference type="ARBA" id="ARBA00022481"/>
    </source>
</evidence>
<dbReference type="PROSITE" id="PS50111">
    <property type="entry name" value="CHEMOTAXIS_TRANSDUC_2"/>
    <property type="match status" value="1"/>
</dbReference>
<organism evidence="14 15">
    <name type="scientific">Pseudomonas syringae pv. persicae</name>
    <dbReference type="NCBI Taxonomy" id="237306"/>
    <lineage>
        <taxon>Bacteria</taxon>
        <taxon>Pseudomonadati</taxon>
        <taxon>Pseudomonadota</taxon>
        <taxon>Gammaproteobacteria</taxon>
        <taxon>Pseudomonadales</taxon>
        <taxon>Pseudomonadaceae</taxon>
        <taxon>Pseudomonas</taxon>
    </lineage>
</organism>
<keyword evidence="6 11" id="KW-1133">Transmembrane helix</keyword>
<evidence type="ECO:0000256" key="1">
    <source>
        <dbReference type="ARBA" id="ARBA00004651"/>
    </source>
</evidence>
<evidence type="ECO:0000256" key="2">
    <source>
        <dbReference type="ARBA" id="ARBA00022475"/>
    </source>
</evidence>
<dbReference type="InterPro" id="IPR003660">
    <property type="entry name" value="HAMP_dom"/>
</dbReference>
<comment type="similarity">
    <text evidence="9">Belongs to the methyl-accepting chemotaxis (MCP) protein family.</text>
</comment>
<dbReference type="RefSeq" id="WP_060413171.1">
    <property type="nucleotide sequence ID" value="NZ_ODAL01000143.1"/>
</dbReference>
<evidence type="ECO:0000259" key="13">
    <source>
        <dbReference type="PROSITE" id="PS50885"/>
    </source>
</evidence>
<dbReference type="Pfam" id="PF00015">
    <property type="entry name" value="MCPsignal"/>
    <property type="match status" value="1"/>
</dbReference>
<protein>
    <submittedName>
        <fullName evidence="14">Methyl-accepting chemotaxis protein</fullName>
    </submittedName>
</protein>
<dbReference type="CDD" id="cd06225">
    <property type="entry name" value="HAMP"/>
    <property type="match status" value="1"/>
</dbReference>
<evidence type="ECO:0000313" key="14">
    <source>
        <dbReference type="EMBL" id="SOQ14753.1"/>
    </source>
</evidence>
<evidence type="ECO:0000256" key="7">
    <source>
        <dbReference type="ARBA" id="ARBA00023136"/>
    </source>
</evidence>
<comment type="subcellular location">
    <subcellularLocation>
        <location evidence="1">Cell membrane</location>
        <topology evidence="1">Multi-pass membrane protein</topology>
    </subcellularLocation>
</comment>
<keyword evidence="4" id="KW-0145">Chemotaxis</keyword>
<dbReference type="GO" id="GO:0004888">
    <property type="term" value="F:transmembrane signaling receptor activity"/>
    <property type="evidence" value="ECO:0007669"/>
    <property type="project" value="InterPro"/>
</dbReference>
<sequence length="541" mass="58202">MNLRSLNIAPRAGLCFGLITLLVIALGGFAYVQLGKLRGTEQDIEKNWLTSVQTADGIQIALLEARLESIRLLATSNPQERAAALRHLEDAKHVLNERTDFYRKNLISDQEAGAKFEAAATLMKQYLEGLQRVVDLESTQREQAVNFANTEQRDRASAYQTKLSELRQYNSDGAAAAGLTATEVYAHSITIIDAVVLAALILTLVLATLLTRSIVHPLSASLKMAEEIAAGDLRLSLVVKGNDESARLMRALNTMQGNLRSTIGQISDASSQLSSAAVEMTSITESSSRIMQQQNSEIEQAATAVTQMSAAVDEVARNATSTSESAKDCTRAAATGNQKVSETLQAMRTLTDRVELTSEQVQGLAGQAQDISKVLSVIRAIADQTNLLALNAAIEAARAGEQGRGFAVVADEVRALAHRTQTSTQEIEQMISSIQAGTSQVVDSMSSSTVEVHNTQHTADEAGVSLKAIADSVQLIDDRNQQIATASEEQAHVAREVDRALVSIRNLSLQSSEGTQQTLMASNELSQLAVNLNQMVARFKT</sequence>
<dbReference type="PROSITE" id="PS50885">
    <property type="entry name" value="HAMP"/>
    <property type="match status" value="1"/>
</dbReference>
<dbReference type="Pfam" id="PF00672">
    <property type="entry name" value="HAMP"/>
    <property type="match status" value="1"/>
</dbReference>
<dbReference type="Gene3D" id="1.10.287.950">
    <property type="entry name" value="Methyl-accepting chemotaxis protein"/>
    <property type="match status" value="1"/>
</dbReference>
<dbReference type="FunFam" id="1.10.287.950:FF:000001">
    <property type="entry name" value="Methyl-accepting chemotaxis sensory transducer"/>
    <property type="match status" value="1"/>
</dbReference>
<reference evidence="14 15" key="1">
    <citation type="submission" date="2017-11" db="EMBL/GenBank/DDBJ databases">
        <authorList>
            <person name="Blom J."/>
        </authorList>
    </citation>
    <scope>NUCLEOTIDE SEQUENCE [LARGE SCALE GENOMIC DNA]</scope>
    <source>
        <strain evidence="14">NCPPB 2254</strain>
    </source>
</reference>
<dbReference type="PANTHER" id="PTHR32089:SF120">
    <property type="entry name" value="METHYL-ACCEPTING CHEMOTAXIS PROTEIN TLPQ"/>
    <property type="match status" value="1"/>
</dbReference>